<organism evidence="2 3">
    <name type="scientific">Littorina saxatilis</name>
    <dbReference type="NCBI Taxonomy" id="31220"/>
    <lineage>
        <taxon>Eukaryota</taxon>
        <taxon>Metazoa</taxon>
        <taxon>Spiralia</taxon>
        <taxon>Lophotrochozoa</taxon>
        <taxon>Mollusca</taxon>
        <taxon>Gastropoda</taxon>
        <taxon>Caenogastropoda</taxon>
        <taxon>Littorinimorpha</taxon>
        <taxon>Littorinoidea</taxon>
        <taxon>Littorinidae</taxon>
        <taxon>Littorina</taxon>
    </lineage>
</organism>
<evidence type="ECO:0000259" key="1">
    <source>
        <dbReference type="Pfam" id="PF14214"/>
    </source>
</evidence>
<gene>
    <name evidence="2" type="ORF">V1264_022695</name>
</gene>
<dbReference type="Proteomes" id="UP001374579">
    <property type="component" value="Unassembled WGS sequence"/>
</dbReference>
<evidence type="ECO:0000313" key="2">
    <source>
        <dbReference type="EMBL" id="KAK7088829.1"/>
    </source>
</evidence>
<evidence type="ECO:0000313" key="3">
    <source>
        <dbReference type="Proteomes" id="UP001374579"/>
    </source>
</evidence>
<dbReference type="InterPro" id="IPR025476">
    <property type="entry name" value="Helitron_helicase-like"/>
</dbReference>
<keyword evidence="3" id="KW-1185">Reference proteome</keyword>
<dbReference type="EMBL" id="JBAMIC010004070">
    <property type="protein sequence ID" value="KAK7088829.1"/>
    <property type="molecule type" value="Genomic_DNA"/>
</dbReference>
<accession>A0AAN9AL41</accession>
<dbReference type="Pfam" id="PF14214">
    <property type="entry name" value="Helitron_like_N"/>
    <property type="match status" value="1"/>
</dbReference>
<reference evidence="2 3" key="1">
    <citation type="submission" date="2024-02" db="EMBL/GenBank/DDBJ databases">
        <title>Chromosome-scale genome assembly of the rough periwinkle Littorina saxatilis.</title>
        <authorList>
            <person name="De Jode A."/>
            <person name="Faria R."/>
            <person name="Formenti G."/>
            <person name="Sims Y."/>
            <person name="Smith T.P."/>
            <person name="Tracey A."/>
            <person name="Wood J.M.D."/>
            <person name="Zagrodzka Z.B."/>
            <person name="Johannesson K."/>
            <person name="Butlin R.K."/>
            <person name="Leder E.H."/>
        </authorList>
    </citation>
    <scope>NUCLEOTIDE SEQUENCE [LARGE SCALE GENOMIC DNA]</scope>
    <source>
        <strain evidence="2">Snail1</strain>
        <tissue evidence="2">Muscle</tissue>
    </source>
</reference>
<proteinExistence type="predicted"/>
<name>A0AAN9AL41_9CAEN</name>
<dbReference type="PANTHER" id="PTHR45786">
    <property type="entry name" value="DNA BINDING PROTEIN-LIKE"/>
    <property type="match status" value="1"/>
</dbReference>
<feature type="domain" description="Helitron helicase-like" evidence="1">
    <location>
        <begin position="272"/>
        <end position="453"/>
    </location>
</feature>
<comment type="caution">
    <text evidence="2">The sequence shown here is derived from an EMBL/GenBank/DDBJ whole genome shotgun (WGS) entry which is preliminary data.</text>
</comment>
<sequence length="454" mass="52223">MNQICSFCQALHFVKENHNCCHKGKVQLPPLATYPQEIEQLLTINTPQSLNFREHIRRYNSSLAFASFGANIVLPPGKGPYAFRLHGQVYHRSGCLHPSDVDTPSYSQLYIMEGNQAVDARLQNSHNEHCRRDTMMLLTNLINRTNPYAAAYKQMQQVEVEEEARALAENRTPSSVTMHILRGHDQKRYNNPQQDEVAVIFSSHDGAPPQERDIVVHPRNELPKSISYMSANIDPMIYPLFFPYGELGWQCHMQHVPAYSTNKRTRLTTLQFYAHRLSVRQAFSPLCYGSKLFQQYIVDAYIRVETGRMNFIRNQQNHLRVEMYQGLMDHIHSQAHENNLNPGKLVILPSSFQGSPRAMQQNYQDAMAIVSKYGKPDLFLTYTCNPRCKDICDALLPGQQAHDRPDIVARVFKLHLAELINDITKRHVLGKPVAYVYVIEFQKRGLPHCHLLIM</sequence>
<dbReference type="PANTHER" id="PTHR45786:SF74">
    <property type="entry name" value="ATP-DEPENDENT DNA HELICASE"/>
    <property type="match status" value="1"/>
</dbReference>
<dbReference type="AlphaFoldDB" id="A0AAN9AL41"/>
<protein>
    <recommendedName>
        <fullName evidence="1">Helitron helicase-like domain-containing protein</fullName>
    </recommendedName>
</protein>